<dbReference type="GO" id="GO:0006107">
    <property type="term" value="P:oxaloacetate metabolic process"/>
    <property type="evidence" value="ECO:0007669"/>
    <property type="project" value="TreeGrafter"/>
</dbReference>
<comment type="catalytic activity">
    <reaction evidence="1">
        <text>2-oxoglutaramate + H2O = 2-oxoglutarate + NH4(+)</text>
        <dbReference type="Rhea" id="RHEA:32963"/>
        <dbReference type="ChEBI" id="CHEBI:15377"/>
        <dbReference type="ChEBI" id="CHEBI:16769"/>
        <dbReference type="ChEBI" id="CHEBI:16810"/>
        <dbReference type="ChEBI" id="CHEBI:28938"/>
        <dbReference type="EC" id="3.5.1.3"/>
    </reaction>
    <physiologicalReaction direction="left-to-right" evidence="1">
        <dbReference type="Rhea" id="RHEA:32964"/>
    </physiologicalReaction>
</comment>
<dbReference type="PANTHER" id="PTHR23088:SF30">
    <property type="entry name" value="OMEGA-AMIDASE NIT2"/>
    <property type="match status" value="1"/>
</dbReference>
<dbReference type="Pfam" id="PF00795">
    <property type="entry name" value="CN_hydrolase"/>
    <property type="match status" value="1"/>
</dbReference>
<dbReference type="Proteomes" id="UP000242457">
    <property type="component" value="Unassembled WGS sequence"/>
</dbReference>
<dbReference type="InterPro" id="IPR003010">
    <property type="entry name" value="C-N_Hydrolase"/>
</dbReference>
<dbReference type="SUPFAM" id="SSF56317">
    <property type="entry name" value="Carbon-nitrogen hydrolase"/>
    <property type="match status" value="1"/>
</dbReference>
<evidence type="ECO:0000313" key="7">
    <source>
        <dbReference type="Proteomes" id="UP000242457"/>
    </source>
</evidence>
<dbReference type="GO" id="GO:0006528">
    <property type="term" value="P:asparagine metabolic process"/>
    <property type="evidence" value="ECO:0007669"/>
    <property type="project" value="TreeGrafter"/>
</dbReference>
<evidence type="ECO:0000256" key="2">
    <source>
        <dbReference type="ARBA" id="ARBA00039118"/>
    </source>
</evidence>
<organism evidence="6 7">
    <name type="scientific">Apis cerana cerana</name>
    <name type="common">Oriental honeybee</name>
    <dbReference type="NCBI Taxonomy" id="94128"/>
    <lineage>
        <taxon>Eukaryota</taxon>
        <taxon>Metazoa</taxon>
        <taxon>Ecdysozoa</taxon>
        <taxon>Arthropoda</taxon>
        <taxon>Hexapoda</taxon>
        <taxon>Insecta</taxon>
        <taxon>Pterygota</taxon>
        <taxon>Neoptera</taxon>
        <taxon>Endopterygota</taxon>
        <taxon>Hymenoptera</taxon>
        <taxon>Apocrita</taxon>
        <taxon>Aculeata</taxon>
        <taxon>Apoidea</taxon>
        <taxon>Anthophila</taxon>
        <taxon>Apidae</taxon>
        <taxon>Apis</taxon>
    </lineage>
</organism>
<comment type="catalytic activity">
    <reaction evidence="4">
        <text>2-oxosuccinamate + H2O = oxaloacetate + NH4(+)</text>
        <dbReference type="Rhea" id="RHEA:59412"/>
        <dbReference type="ChEBI" id="CHEBI:15377"/>
        <dbReference type="ChEBI" id="CHEBI:16452"/>
        <dbReference type="ChEBI" id="CHEBI:28938"/>
        <dbReference type="ChEBI" id="CHEBI:57735"/>
        <dbReference type="EC" id="3.5.1.3"/>
    </reaction>
    <physiologicalReaction direction="left-to-right" evidence="4">
        <dbReference type="Rhea" id="RHEA:59413"/>
    </physiologicalReaction>
</comment>
<dbReference type="PANTHER" id="PTHR23088">
    <property type="entry name" value="NITRILASE-RELATED"/>
    <property type="match status" value="1"/>
</dbReference>
<name>A0A2A3ELD2_APICC</name>
<evidence type="ECO:0000313" key="6">
    <source>
        <dbReference type="EMBL" id="PBC32304.1"/>
    </source>
</evidence>
<dbReference type="OrthoDB" id="10250282at2759"/>
<sequence>MLIYPAAFNLTTGPLHWSLLQRSRANDNQLYIAGISPARNPSASYVAWGHTQLTSPWGEILHDLETDESMVVTDIDLKIVEEVRAQIPLFYQRRTDLYDTVWKKD</sequence>
<dbReference type="InterPro" id="IPR036526">
    <property type="entry name" value="C-N_Hydrolase_sf"/>
</dbReference>
<evidence type="ECO:0000256" key="4">
    <source>
        <dbReference type="ARBA" id="ARBA00048745"/>
    </source>
</evidence>
<dbReference type="GO" id="GO:0005739">
    <property type="term" value="C:mitochondrion"/>
    <property type="evidence" value="ECO:0007669"/>
    <property type="project" value="TreeGrafter"/>
</dbReference>
<protein>
    <recommendedName>
        <fullName evidence="2">omega-amidase</fullName>
        <ecNumber evidence="2">3.5.1.3</ecNumber>
    </recommendedName>
    <alternativeName>
        <fullName evidence="3">Nitrilase homolog 2</fullName>
    </alternativeName>
</protein>
<dbReference type="GO" id="GO:0006541">
    <property type="term" value="P:glutamine metabolic process"/>
    <property type="evidence" value="ECO:0007669"/>
    <property type="project" value="TreeGrafter"/>
</dbReference>
<keyword evidence="7" id="KW-1185">Reference proteome</keyword>
<evidence type="ECO:0000256" key="1">
    <source>
        <dbReference type="ARBA" id="ARBA00036637"/>
    </source>
</evidence>
<proteinExistence type="predicted"/>
<gene>
    <name evidence="6" type="ORF">APICC_02040</name>
</gene>
<dbReference type="PROSITE" id="PS50263">
    <property type="entry name" value="CN_HYDROLASE"/>
    <property type="match status" value="1"/>
</dbReference>
<dbReference type="AlphaFoldDB" id="A0A2A3ELD2"/>
<dbReference type="EC" id="3.5.1.3" evidence="2"/>
<dbReference type="GO" id="GO:0050152">
    <property type="term" value="F:omega-amidase activity"/>
    <property type="evidence" value="ECO:0007669"/>
    <property type="project" value="UniProtKB-EC"/>
</dbReference>
<accession>A0A2A3ELD2</accession>
<feature type="domain" description="CN hydrolase" evidence="5">
    <location>
        <begin position="1"/>
        <end position="77"/>
    </location>
</feature>
<dbReference type="STRING" id="94128.A0A2A3ELD2"/>
<dbReference type="Gene3D" id="3.60.110.10">
    <property type="entry name" value="Carbon-nitrogen hydrolase"/>
    <property type="match status" value="1"/>
</dbReference>
<reference evidence="6 7" key="1">
    <citation type="submission" date="2014-07" db="EMBL/GenBank/DDBJ databases">
        <title>Genomic and transcriptomic analysis on Apis cerana provide comprehensive insights into honey bee biology.</title>
        <authorList>
            <person name="Diao Q."/>
            <person name="Sun L."/>
            <person name="Zheng H."/>
            <person name="Zheng H."/>
            <person name="Xu S."/>
            <person name="Wang S."/>
            <person name="Zeng Z."/>
            <person name="Hu F."/>
            <person name="Su S."/>
            <person name="Wu J."/>
        </authorList>
    </citation>
    <scope>NUCLEOTIDE SEQUENCE [LARGE SCALE GENOMIC DNA]</scope>
    <source>
        <tissue evidence="6">Pupae without intestine</tissue>
    </source>
</reference>
<dbReference type="EMBL" id="KZ288219">
    <property type="protein sequence ID" value="PBC32304.1"/>
    <property type="molecule type" value="Genomic_DNA"/>
</dbReference>
<evidence type="ECO:0000256" key="3">
    <source>
        <dbReference type="ARBA" id="ARBA00041576"/>
    </source>
</evidence>
<evidence type="ECO:0000259" key="5">
    <source>
        <dbReference type="PROSITE" id="PS50263"/>
    </source>
</evidence>